<dbReference type="EMBL" id="CAJVQB010002745">
    <property type="protein sequence ID" value="CAG8585850.1"/>
    <property type="molecule type" value="Genomic_DNA"/>
</dbReference>
<comment type="caution">
    <text evidence="1">The sequence shown here is derived from an EMBL/GenBank/DDBJ whole genome shotgun (WGS) entry which is preliminary data.</text>
</comment>
<evidence type="ECO:0000313" key="1">
    <source>
        <dbReference type="EMBL" id="CAG8585850.1"/>
    </source>
</evidence>
<proteinExistence type="predicted"/>
<sequence>VLNTSLNKMSDKNEMYKESTSCLQSEISNSISVSSNNKTSSIYNDQLQIKKAKLSKFILELVGCRSTLN</sequence>
<feature type="non-terminal residue" evidence="1">
    <location>
        <position position="1"/>
    </location>
</feature>
<reference evidence="1 2" key="1">
    <citation type="submission" date="2021-06" db="EMBL/GenBank/DDBJ databases">
        <authorList>
            <person name="Kallberg Y."/>
            <person name="Tangrot J."/>
            <person name="Rosling A."/>
        </authorList>
    </citation>
    <scope>NUCLEOTIDE SEQUENCE [LARGE SCALE GENOMIC DNA]</scope>
    <source>
        <strain evidence="1 2">120-4 pot B 10/14</strain>
    </source>
</reference>
<keyword evidence="2" id="KW-1185">Reference proteome</keyword>
<protein>
    <submittedName>
        <fullName evidence="1">1912_t:CDS:1</fullName>
    </submittedName>
</protein>
<organism evidence="1 2">
    <name type="scientific">Gigaspora margarita</name>
    <dbReference type="NCBI Taxonomy" id="4874"/>
    <lineage>
        <taxon>Eukaryota</taxon>
        <taxon>Fungi</taxon>
        <taxon>Fungi incertae sedis</taxon>
        <taxon>Mucoromycota</taxon>
        <taxon>Glomeromycotina</taxon>
        <taxon>Glomeromycetes</taxon>
        <taxon>Diversisporales</taxon>
        <taxon>Gigasporaceae</taxon>
        <taxon>Gigaspora</taxon>
    </lineage>
</organism>
<gene>
    <name evidence="1" type="ORF">GMARGA_LOCUS6172</name>
</gene>
<name>A0ABN7UFR9_GIGMA</name>
<evidence type="ECO:0000313" key="2">
    <source>
        <dbReference type="Proteomes" id="UP000789901"/>
    </source>
</evidence>
<accession>A0ABN7UFR9</accession>
<dbReference type="Proteomes" id="UP000789901">
    <property type="component" value="Unassembled WGS sequence"/>
</dbReference>